<dbReference type="SMART" id="SM00112">
    <property type="entry name" value="CA"/>
    <property type="match status" value="13"/>
</dbReference>
<feature type="domain" description="Cadherin" evidence="13">
    <location>
        <begin position="117"/>
        <end position="203"/>
    </location>
</feature>
<keyword evidence="11" id="KW-0325">Glycoprotein</keyword>
<dbReference type="CDD" id="cd11304">
    <property type="entry name" value="Cadherin_repeat"/>
    <property type="match status" value="14"/>
</dbReference>
<comment type="subcellular location">
    <subcellularLocation>
        <location evidence="1">Membrane</location>
        <topology evidence="1">Single-pass membrane protein</topology>
    </subcellularLocation>
</comment>
<evidence type="ECO:0000256" key="1">
    <source>
        <dbReference type="ARBA" id="ARBA00004167"/>
    </source>
</evidence>
<evidence type="ECO:0000256" key="12">
    <source>
        <dbReference type="PROSITE-ProRule" id="PRU00043"/>
    </source>
</evidence>
<feature type="domain" description="Cadherin" evidence="13">
    <location>
        <begin position="1135"/>
        <end position="1243"/>
    </location>
</feature>
<keyword evidence="2" id="KW-0245">EGF-like domain</keyword>
<dbReference type="FunFam" id="2.60.40.60:FF:000059">
    <property type="entry name" value="FAT atypical cadherin 3"/>
    <property type="match status" value="1"/>
</dbReference>
<evidence type="ECO:0000313" key="15">
    <source>
        <dbReference type="Proteomes" id="UP001519460"/>
    </source>
</evidence>
<dbReference type="PROSITE" id="PS50268">
    <property type="entry name" value="CADHERIN_2"/>
    <property type="match status" value="14"/>
</dbReference>
<feature type="domain" description="Cadherin" evidence="13">
    <location>
        <begin position="612"/>
        <end position="725"/>
    </location>
</feature>
<dbReference type="FunFam" id="2.60.40.60:FF:000053">
    <property type="entry name" value="FAT atypical cadherin 3"/>
    <property type="match status" value="1"/>
</dbReference>
<dbReference type="FunFam" id="2.60.40.60:FF:000032">
    <property type="entry name" value="FAT atypical cadherin 1"/>
    <property type="match status" value="1"/>
</dbReference>
<reference evidence="14 15" key="1">
    <citation type="journal article" date="2023" name="Sci. Data">
        <title>Genome assembly of the Korean intertidal mud-creeper Batillaria attramentaria.</title>
        <authorList>
            <person name="Patra A.K."/>
            <person name="Ho P.T."/>
            <person name="Jun S."/>
            <person name="Lee S.J."/>
            <person name="Kim Y."/>
            <person name="Won Y.J."/>
        </authorList>
    </citation>
    <scope>NUCLEOTIDE SEQUENCE [LARGE SCALE GENOMIC DNA]</scope>
    <source>
        <strain evidence="14">Wonlab-2016</strain>
    </source>
</reference>
<evidence type="ECO:0000256" key="7">
    <source>
        <dbReference type="ARBA" id="ARBA00022889"/>
    </source>
</evidence>
<accession>A0ABD0J2D7</accession>
<dbReference type="InterPro" id="IPR020894">
    <property type="entry name" value="Cadherin_CS"/>
</dbReference>
<feature type="domain" description="Cadherin" evidence="13">
    <location>
        <begin position="1034"/>
        <end position="1134"/>
    </location>
</feature>
<keyword evidence="6 12" id="KW-0106">Calcium</keyword>
<dbReference type="Proteomes" id="UP001519460">
    <property type="component" value="Unassembled WGS sequence"/>
</dbReference>
<dbReference type="InterPro" id="IPR015919">
    <property type="entry name" value="Cadherin-like_sf"/>
</dbReference>
<dbReference type="FunFam" id="2.60.40.60:FF:000010">
    <property type="entry name" value="Cadherin EGF LAG seven-pass G-type receptor 3"/>
    <property type="match status" value="1"/>
</dbReference>
<keyword evidence="4" id="KW-0732">Signal</keyword>
<evidence type="ECO:0000256" key="6">
    <source>
        <dbReference type="ARBA" id="ARBA00022837"/>
    </source>
</evidence>
<evidence type="ECO:0000256" key="11">
    <source>
        <dbReference type="ARBA" id="ARBA00023180"/>
    </source>
</evidence>
<name>A0ABD0J2D7_9CAEN</name>
<dbReference type="Gene3D" id="2.60.40.60">
    <property type="entry name" value="Cadherins"/>
    <property type="match status" value="14"/>
</dbReference>
<feature type="domain" description="Cadherin" evidence="13">
    <location>
        <begin position="48"/>
        <end position="96"/>
    </location>
</feature>
<evidence type="ECO:0000313" key="14">
    <source>
        <dbReference type="EMBL" id="KAK7449354.1"/>
    </source>
</evidence>
<evidence type="ECO:0000259" key="13">
    <source>
        <dbReference type="PROSITE" id="PS50268"/>
    </source>
</evidence>
<dbReference type="FunFam" id="2.60.40.60:FF:000026">
    <property type="entry name" value="FAT atypical cadherin 1"/>
    <property type="match status" value="2"/>
</dbReference>
<dbReference type="GO" id="GO:0007155">
    <property type="term" value="P:cell adhesion"/>
    <property type="evidence" value="ECO:0007669"/>
    <property type="project" value="UniProtKB-KW"/>
</dbReference>
<keyword evidence="10" id="KW-1015">Disulfide bond</keyword>
<gene>
    <name evidence="14" type="ORF">BaRGS_00040023</name>
</gene>
<sequence length="1399" mass="153749">VVTGEMVFFVRCSSELAFVPEMFEWSLGILRVLTGYVRCPGEAGVISTTKRVLDREKQEEHALEVTISDNGLPKPLSSTTRVVIKVIDVNDNRPKFLDRVSYITVLAAQRSDADLFVYRTVAYDPDEGPNAEVSYTLRGGLNSQFYVNSKTGEIFSKRDLQPGQTFEITVRASDNGAERRKSQRKIRLTVVAPPATSANPPKFKDVGLTERITESDRPGQLIVLLSAEDEDKDRLTFAIEGGNEDKVFTIQPNHGSLLLAQPVDWETTSQYNITVSVTDGVHKDYTWVHIKVLDFNDNEPVFSHRLYRTNVSESCKVGQHVLRVSATDRDKSGRLLYSIASAASTTSLNKFSIGAINGVIKVSEALDREEMSRHMLTIMVRDQGVPSRKSFARVEIDVMDDNDHAPEFLSQQFQGRVFETAAIGTSVVQVLAVDRDKGSNSELAFSILSGNADNTFSMDERLGIISVAKQLDRSVQPEFYLVILATDHGLPPQSSSAEVHISVTVSNNAPPRFRHSEIATELQENMAAGTVLEAIVADSQSTVVYMITAGNEADLFFINPNSGVVSTKEVIDFEQHQFFNLTVCATNIVGASTTANMIIHIGDENDNEPEFQAATFFGNVSESADPGSMVLTKEGSPLVIQASDADSGDNSLLEYEIVDQDARKYFSIDSTTGAVHTLASLDHETVSSFNFTVQVRDRGNPRRSSRLPAQVMVSVTDINDTPPRFTEHTYKATVLLPTYHDVSVIKVKATDPDTVNSEPLTYSIVGGNHGKVFAINPQSGEIQVEQVEDIRGRYELKVQVTDGRFNTLSRVSITVDQSRDSGLRFTKDQYSATVMENANSVQNLVVVQPLTSTLNHHFTFSLLNNRDIFTVGATSGVLQTQASPLDREERENYTVVVQVVDSNREPRTAHVVVLVTVLDQNDNAPMFVKQPFQTIVSTDAAHGETIKKVTATDADIGDNGDIRYFLPEDLSDNGLGAFAINQYTGDIVVGKLTEADRDKNFVLTVEAIDRGSPPLSTTVQVPIHVVDSSSPVFERQQSEVSIHENTPVHSPVLSVQAVSPKGQKLIYSIVDGDRYGDFAVDFNTGLIAVAGQLDRESQAEYDLVIRASDVNSASYAETHVHVVLEDVNDNTPVFESLRYTHTVSEVARVGTSLLQVAARDADSAANSLIHYSLAPVAPDSRDTQSFFINSETGVILLHRTLDREEQAEFSFLAVATDSGMPARSSTAVVHIIVLDLNDNPPKFLQPSFNCYITDQAQRGQLVTKVMATDADDSDKGELRYSIVGGNEKQSFTINPVSGLVLVSEHRKPDFSPAYVLNVSVTDGVYTSFARVAIRVRNTNQHVPRFTQQVYYVEVSEMHPVGMSVISVSALDSDRGNYGMLTYSLPSQRMANLFSIDADT</sequence>
<evidence type="ECO:0000256" key="2">
    <source>
        <dbReference type="ARBA" id="ARBA00022536"/>
    </source>
</evidence>
<dbReference type="FunFam" id="2.60.40.60:FF:000051">
    <property type="entry name" value="FAT atypical cadherin 1"/>
    <property type="match status" value="1"/>
</dbReference>
<feature type="non-terminal residue" evidence="14">
    <location>
        <position position="1"/>
    </location>
</feature>
<dbReference type="InterPro" id="IPR039808">
    <property type="entry name" value="Cadherin"/>
</dbReference>
<dbReference type="EMBL" id="JACVVK020000751">
    <property type="protein sequence ID" value="KAK7449354.1"/>
    <property type="molecule type" value="Genomic_DNA"/>
</dbReference>
<feature type="domain" description="Cadherin" evidence="13">
    <location>
        <begin position="1244"/>
        <end position="1345"/>
    </location>
</feature>
<evidence type="ECO:0000256" key="5">
    <source>
        <dbReference type="ARBA" id="ARBA00022737"/>
    </source>
</evidence>
<keyword evidence="15" id="KW-1185">Reference proteome</keyword>
<evidence type="ECO:0000256" key="9">
    <source>
        <dbReference type="ARBA" id="ARBA00023136"/>
    </source>
</evidence>
<evidence type="ECO:0000256" key="4">
    <source>
        <dbReference type="ARBA" id="ARBA00022729"/>
    </source>
</evidence>
<keyword evidence="8" id="KW-1133">Transmembrane helix</keyword>
<dbReference type="PROSITE" id="PS00232">
    <property type="entry name" value="CADHERIN_1"/>
    <property type="match status" value="6"/>
</dbReference>
<keyword evidence="9" id="KW-0472">Membrane</keyword>
<dbReference type="PRINTS" id="PR00205">
    <property type="entry name" value="CADHERIN"/>
</dbReference>
<keyword evidence="5" id="KW-0677">Repeat</keyword>
<dbReference type="FunFam" id="2.60.40.60:FF:000041">
    <property type="entry name" value="FAT atypical cadherin 1"/>
    <property type="match status" value="1"/>
</dbReference>
<dbReference type="GO" id="GO:0005509">
    <property type="term" value="F:calcium ion binding"/>
    <property type="evidence" value="ECO:0007669"/>
    <property type="project" value="UniProtKB-UniRule"/>
</dbReference>
<dbReference type="PANTHER" id="PTHR24027">
    <property type="entry name" value="CADHERIN-23"/>
    <property type="match status" value="1"/>
</dbReference>
<keyword evidence="7" id="KW-0130">Cell adhesion</keyword>
<proteinExistence type="predicted"/>
<feature type="domain" description="Cadherin" evidence="13">
    <location>
        <begin position="514"/>
        <end position="611"/>
    </location>
</feature>
<feature type="domain" description="Cadherin" evidence="13">
    <location>
        <begin position="1346"/>
        <end position="1399"/>
    </location>
</feature>
<dbReference type="FunFam" id="2.60.40.60:FF:000100">
    <property type="entry name" value="protocadherin Fat 2"/>
    <property type="match status" value="1"/>
</dbReference>
<dbReference type="FunFam" id="2.60.40.60:FF:000020">
    <property type="entry name" value="Dachsous cadherin-related 1b"/>
    <property type="match status" value="1"/>
</dbReference>
<feature type="domain" description="Cadherin" evidence="13">
    <location>
        <begin position="409"/>
        <end position="513"/>
    </location>
</feature>
<dbReference type="SUPFAM" id="SSF49313">
    <property type="entry name" value="Cadherin-like"/>
    <property type="match status" value="14"/>
</dbReference>
<feature type="domain" description="Cadherin" evidence="13">
    <location>
        <begin position="303"/>
        <end position="408"/>
    </location>
</feature>
<feature type="domain" description="Cadherin" evidence="13">
    <location>
        <begin position="928"/>
        <end position="1033"/>
    </location>
</feature>
<evidence type="ECO:0000256" key="10">
    <source>
        <dbReference type="ARBA" id="ARBA00023157"/>
    </source>
</evidence>
<organism evidence="14 15">
    <name type="scientific">Batillaria attramentaria</name>
    <dbReference type="NCBI Taxonomy" id="370345"/>
    <lineage>
        <taxon>Eukaryota</taxon>
        <taxon>Metazoa</taxon>
        <taxon>Spiralia</taxon>
        <taxon>Lophotrochozoa</taxon>
        <taxon>Mollusca</taxon>
        <taxon>Gastropoda</taxon>
        <taxon>Caenogastropoda</taxon>
        <taxon>Sorbeoconcha</taxon>
        <taxon>Cerithioidea</taxon>
        <taxon>Batillariidae</taxon>
        <taxon>Batillaria</taxon>
    </lineage>
</organism>
<feature type="domain" description="Cadherin" evidence="13">
    <location>
        <begin position="212"/>
        <end position="302"/>
    </location>
</feature>
<feature type="non-terminal residue" evidence="14">
    <location>
        <position position="1399"/>
    </location>
</feature>
<comment type="caution">
    <text evidence="14">The sequence shown here is derived from an EMBL/GenBank/DDBJ whole genome shotgun (WGS) entry which is preliminary data.</text>
</comment>
<dbReference type="Pfam" id="PF00028">
    <property type="entry name" value="Cadherin"/>
    <property type="match status" value="13"/>
</dbReference>
<dbReference type="FunFam" id="2.60.40.60:FF:000021">
    <property type="entry name" value="FAT atypical cadherin 1"/>
    <property type="match status" value="1"/>
</dbReference>
<dbReference type="InterPro" id="IPR002126">
    <property type="entry name" value="Cadherin-like_dom"/>
</dbReference>
<evidence type="ECO:0000256" key="3">
    <source>
        <dbReference type="ARBA" id="ARBA00022692"/>
    </source>
</evidence>
<dbReference type="GO" id="GO:0016020">
    <property type="term" value="C:membrane"/>
    <property type="evidence" value="ECO:0007669"/>
    <property type="project" value="UniProtKB-SubCell"/>
</dbReference>
<protein>
    <recommendedName>
        <fullName evidence="13">Cadherin domain-containing protein</fullName>
    </recommendedName>
</protein>
<dbReference type="PANTHER" id="PTHR24027:SF438">
    <property type="entry name" value="CADHERIN 23"/>
    <property type="match status" value="1"/>
</dbReference>
<keyword evidence="3" id="KW-0812">Transmembrane</keyword>
<evidence type="ECO:0000256" key="8">
    <source>
        <dbReference type="ARBA" id="ARBA00022989"/>
    </source>
</evidence>
<feature type="domain" description="Cadherin" evidence="13">
    <location>
        <begin position="726"/>
        <end position="825"/>
    </location>
</feature>
<feature type="domain" description="Cadherin" evidence="13">
    <location>
        <begin position="826"/>
        <end position="927"/>
    </location>
</feature>